<evidence type="ECO:0000313" key="2">
    <source>
        <dbReference type="EMBL" id="GAH36500.1"/>
    </source>
</evidence>
<comment type="caution">
    <text evidence="2">The sequence shown here is derived from an EMBL/GenBank/DDBJ whole genome shotgun (WGS) entry which is preliminary data.</text>
</comment>
<gene>
    <name evidence="2" type="ORF">S03H2_18142</name>
</gene>
<reference evidence="2" key="1">
    <citation type="journal article" date="2014" name="Front. Microbiol.">
        <title>High frequency of phylogenetically diverse reductive dehalogenase-homologous genes in deep subseafloor sedimentary metagenomes.</title>
        <authorList>
            <person name="Kawai M."/>
            <person name="Futagami T."/>
            <person name="Toyoda A."/>
            <person name="Takaki Y."/>
            <person name="Nishi S."/>
            <person name="Hori S."/>
            <person name="Arai W."/>
            <person name="Tsubouchi T."/>
            <person name="Morono Y."/>
            <person name="Uchiyama I."/>
            <person name="Ito T."/>
            <person name="Fujiyama A."/>
            <person name="Inagaki F."/>
            <person name="Takami H."/>
        </authorList>
    </citation>
    <scope>NUCLEOTIDE SEQUENCE</scope>
    <source>
        <strain evidence="2">Expedition CK06-06</strain>
    </source>
</reference>
<organism evidence="2">
    <name type="scientific">marine sediment metagenome</name>
    <dbReference type="NCBI Taxonomy" id="412755"/>
    <lineage>
        <taxon>unclassified sequences</taxon>
        <taxon>metagenomes</taxon>
        <taxon>ecological metagenomes</taxon>
    </lineage>
</organism>
<proteinExistence type="predicted"/>
<sequence length="64" mass="6973">MGSLLKSQDDDYDDSELGQSSPPPDPSGPPAGLTRDSINWAYEHGAEDAQDARDMIMKDTEKYG</sequence>
<feature type="region of interest" description="Disordered" evidence="1">
    <location>
        <begin position="1"/>
        <end position="64"/>
    </location>
</feature>
<feature type="compositionally biased region" description="Basic and acidic residues" evidence="1">
    <location>
        <begin position="44"/>
        <end position="64"/>
    </location>
</feature>
<evidence type="ECO:0000256" key="1">
    <source>
        <dbReference type="SAM" id="MobiDB-lite"/>
    </source>
</evidence>
<protein>
    <submittedName>
        <fullName evidence="2">Uncharacterized protein</fullName>
    </submittedName>
</protein>
<accession>X1FVE9</accession>
<dbReference type="AlphaFoldDB" id="X1FVE9"/>
<name>X1FVE9_9ZZZZ</name>
<dbReference type="EMBL" id="BARU01009397">
    <property type="protein sequence ID" value="GAH36500.1"/>
    <property type="molecule type" value="Genomic_DNA"/>
</dbReference>